<dbReference type="PANTHER" id="PTHR24282">
    <property type="entry name" value="CYTOCHROME P450 FAMILY MEMBER"/>
    <property type="match status" value="1"/>
</dbReference>
<keyword evidence="4 9" id="KW-0479">Metal-binding</keyword>
<evidence type="ECO:0008006" key="13">
    <source>
        <dbReference type="Google" id="ProtNLM"/>
    </source>
</evidence>
<keyword evidence="3 9" id="KW-0349">Heme</keyword>
<organism evidence="11 12">
    <name type="scientific">Zizania palustris</name>
    <name type="common">Northern wild rice</name>
    <dbReference type="NCBI Taxonomy" id="103762"/>
    <lineage>
        <taxon>Eukaryota</taxon>
        <taxon>Viridiplantae</taxon>
        <taxon>Streptophyta</taxon>
        <taxon>Embryophyta</taxon>
        <taxon>Tracheophyta</taxon>
        <taxon>Spermatophyta</taxon>
        <taxon>Magnoliopsida</taxon>
        <taxon>Liliopsida</taxon>
        <taxon>Poales</taxon>
        <taxon>Poaceae</taxon>
        <taxon>BOP clade</taxon>
        <taxon>Oryzoideae</taxon>
        <taxon>Oryzeae</taxon>
        <taxon>Zizaniinae</taxon>
        <taxon>Zizania</taxon>
    </lineage>
</organism>
<proteinExistence type="inferred from homology"/>
<reference evidence="11" key="1">
    <citation type="journal article" date="2021" name="bioRxiv">
        <title>Whole Genome Assembly and Annotation of Northern Wild Rice, Zizania palustris L., Supports a Whole Genome Duplication in the Zizania Genus.</title>
        <authorList>
            <person name="Haas M."/>
            <person name="Kono T."/>
            <person name="Macchietto M."/>
            <person name="Millas R."/>
            <person name="McGilp L."/>
            <person name="Shao M."/>
            <person name="Duquette J."/>
            <person name="Hirsch C.N."/>
            <person name="Kimball J."/>
        </authorList>
    </citation>
    <scope>NUCLEOTIDE SEQUENCE</scope>
    <source>
        <tissue evidence="11">Fresh leaf tissue</tissue>
    </source>
</reference>
<keyword evidence="8 10" id="KW-0472">Membrane</keyword>
<dbReference type="InterPro" id="IPR017972">
    <property type="entry name" value="Cyt_P450_CS"/>
</dbReference>
<dbReference type="PROSITE" id="PS00086">
    <property type="entry name" value="CYTOCHROME_P450"/>
    <property type="match status" value="1"/>
</dbReference>
<dbReference type="Pfam" id="PF00067">
    <property type="entry name" value="p450"/>
    <property type="match status" value="1"/>
</dbReference>
<keyword evidence="6 9" id="KW-0408">Iron</keyword>
<dbReference type="GO" id="GO:0005506">
    <property type="term" value="F:iron ion binding"/>
    <property type="evidence" value="ECO:0007669"/>
    <property type="project" value="InterPro"/>
</dbReference>
<comment type="subcellular location">
    <subcellularLocation>
        <location evidence="1">Membrane</location>
    </subcellularLocation>
</comment>
<evidence type="ECO:0000256" key="3">
    <source>
        <dbReference type="ARBA" id="ARBA00022617"/>
    </source>
</evidence>
<dbReference type="GO" id="GO:0016705">
    <property type="term" value="F:oxidoreductase activity, acting on paired donors, with incorporation or reduction of molecular oxygen"/>
    <property type="evidence" value="ECO:0007669"/>
    <property type="project" value="InterPro"/>
</dbReference>
<dbReference type="InterPro" id="IPR001128">
    <property type="entry name" value="Cyt_P450"/>
</dbReference>
<dbReference type="EMBL" id="JAAALK010000079">
    <property type="protein sequence ID" value="KAG8097365.1"/>
    <property type="molecule type" value="Genomic_DNA"/>
</dbReference>
<dbReference type="Proteomes" id="UP000729402">
    <property type="component" value="Unassembled WGS sequence"/>
</dbReference>
<evidence type="ECO:0000256" key="7">
    <source>
        <dbReference type="ARBA" id="ARBA00023033"/>
    </source>
</evidence>
<comment type="caution">
    <text evidence="11">The sequence shown here is derived from an EMBL/GenBank/DDBJ whole genome shotgun (WGS) entry which is preliminary data.</text>
</comment>
<keyword evidence="10" id="KW-0812">Transmembrane</keyword>
<dbReference type="AlphaFoldDB" id="A0A8J5WWE2"/>
<sequence length="548" mass="62541">MVEEDIYVKPPSIHFLPMHLFLQFMASAAPVLLALLLLVVSWLWDYIIVRLVWRPYMAAKKLKVQGIHGPPYKFLKGCNEDVRRMKDAADGLELDVHDHNYLPRVAPHYLKWRSQYGGTFVYWFGAKPRICIFNNYEWARQILSNKSGHFLKNDVHPTVLALLGKGLVLVEGIDWVRHRRVIKPAFTMDKLKMMTNTMVACAHSMVKELKYQASSNKNGETRVELDKEFQVLTADIISRTAFGSSYKLGIDAFHTQRELQEIAVETLLNVQLPGFKYLPTRRNWKKWALENKLSSTLMQIIQSRLASEKSGYGSDLLGLMLEACTATDQDGKQRHQLSLSIDEIIHECKTFFFAGYETTSLLLTWTVYLLSVYPEWQARLRVEVLRECGEENPNGDNLSKFKEMTMVFLETLRLYGPAIFIQRKTSSDVTLGETKIPKGYEIVIPSAIMHRDKEVWGDDADEFNPLRFENGASRAAKVPHALLAFSIGPRSCIGQNFAMLEAKSVLAMILKEFSFTLSPNYVHAPVDMLTLQPKFGLPVILRLLDASS</sequence>
<evidence type="ECO:0000256" key="4">
    <source>
        <dbReference type="ARBA" id="ARBA00022723"/>
    </source>
</evidence>
<keyword evidence="12" id="KW-1185">Reference proteome</keyword>
<keyword evidence="5 9" id="KW-0560">Oxidoreductase</keyword>
<evidence type="ECO:0000256" key="10">
    <source>
        <dbReference type="SAM" id="Phobius"/>
    </source>
</evidence>
<name>A0A8J5WWE2_ZIZPA</name>
<accession>A0A8J5WWE2</accession>
<dbReference type="GO" id="GO:0006629">
    <property type="term" value="P:lipid metabolic process"/>
    <property type="evidence" value="ECO:0007669"/>
    <property type="project" value="UniProtKB-ARBA"/>
</dbReference>
<feature type="transmembrane region" description="Helical" evidence="10">
    <location>
        <begin position="20"/>
        <end position="53"/>
    </location>
</feature>
<evidence type="ECO:0000256" key="9">
    <source>
        <dbReference type="RuleBase" id="RU000461"/>
    </source>
</evidence>
<evidence type="ECO:0000313" key="11">
    <source>
        <dbReference type="EMBL" id="KAG8097365.1"/>
    </source>
</evidence>
<keyword evidence="10" id="KW-1133">Transmembrane helix</keyword>
<evidence type="ECO:0000256" key="6">
    <source>
        <dbReference type="ARBA" id="ARBA00023004"/>
    </source>
</evidence>
<evidence type="ECO:0000313" key="12">
    <source>
        <dbReference type="Proteomes" id="UP000729402"/>
    </source>
</evidence>
<dbReference type="GO" id="GO:0020037">
    <property type="term" value="F:heme binding"/>
    <property type="evidence" value="ECO:0007669"/>
    <property type="project" value="InterPro"/>
</dbReference>
<dbReference type="GO" id="GO:0004497">
    <property type="term" value="F:monooxygenase activity"/>
    <property type="evidence" value="ECO:0007669"/>
    <property type="project" value="UniProtKB-KW"/>
</dbReference>
<dbReference type="OrthoDB" id="634536at2759"/>
<dbReference type="InterPro" id="IPR050665">
    <property type="entry name" value="Cytochrome_P450_Monooxygen"/>
</dbReference>
<evidence type="ECO:0000256" key="2">
    <source>
        <dbReference type="ARBA" id="ARBA00010617"/>
    </source>
</evidence>
<reference evidence="11" key="2">
    <citation type="submission" date="2021-02" db="EMBL/GenBank/DDBJ databases">
        <authorList>
            <person name="Kimball J.A."/>
            <person name="Haas M.W."/>
            <person name="Macchietto M."/>
            <person name="Kono T."/>
            <person name="Duquette J."/>
            <person name="Shao M."/>
        </authorList>
    </citation>
    <scope>NUCLEOTIDE SEQUENCE</scope>
    <source>
        <tissue evidence="11">Fresh leaf tissue</tissue>
    </source>
</reference>
<keyword evidence="7 9" id="KW-0503">Monooxygenase</keyword>
<gene>
    <name evidence="11" type="ORF">GUJ93_ZPchr0013g36120</name>
</gene>
<evidence type="ECO:0000256" key="8">
    <source>
        <dbReference type="ARBA" id="ARBA00023136"/>
    </source>
</evidence>
<evidence type="ECO:0000256" key="5">
    <source>
        <dbReference type="ARBA" id="ARBA00023002"/>
    </source>
</evidence>
<evidence type="ECO:0000256" key="1">
    <source>
        <dbReference type="ARBA" id="ARBA00004370"/>
    </source>
</evidence>
<protein>
    <recommendedName>
        <fullName evidence="13">Cytochrome P450</fullName>
    </recommendedName>
</protein>
<dbReference type="PANTHER" id="PTHR24282:SF135">
    <property type="entry name" value="CYTOCHROME P450 709B2"/>
    <property type="match status" value="1"/>
</dbReference>
<dbReference type="GO" id="GO:0016020">
    <property type="term" value="C:membrane"/>
    <property type="evidence" value="ECO:0007669"/>
    <property type="project" value="UniProtKB-SubCell"/>
</dbReference>
<comment type="similarity">
    <text evidence="2 9">Belongs to the cytochrome P450 family.</text>
</comment>